<proteinExistence type="predicted"/>
<evidence type="ECO:0000313" key="1">
    <source>
        <dbReference type="EMBL" id="QGR72633.1"/>
    </source>
</evidence>
<keyword evidence="2" id="KW-1185">Reference proteome</keyword>
<reference evidence="1 2" key="1">
    <citation type="submission" date="2019-11" db="EMBL/GenBank/DDBJ databases">
        <title>FDA dAtabase for Regulatory Grade micrObial Sequences (FDA-ARGOS): Supporting development and validation of Infectious Disease Dx tests.</title>
        <authorList>
            <person name="Patel R."/>
            <person name="Rucinski S."/>
            <person name="Tallon L."/>
            <person name="Sadzewicz L."/>
            <person name="Vavikolanu K."/>
            <person name="Mehta A."/>
            <person name="Aluvathingal J."/>
            <person name="Nadendla S."/>
            <person name="Nandy P."/>
            <person name="Geyer C."/>
            <person name="Yan Y."/>
            <person name="Sichtig H."/>
        </authorList>
    </citation>
    <scope>NUCLEOTIDE SEQUENCE [LARGE SCALE GENOMIC DNA]</scope>
    <source>
        <strain evidence="1 2">FDAARGOS_729</strain>
    </source>
</reference>
<dbReference type="Pfam" id="PF06767">
    <property type="entry name" value="Sif"/>
    <property type="match status" value="1"/>
</dbReference>
<gene>
    <name evidence="1" type="ORF">FOC37_21080</name>
</gene>
<dbReference type="RefSeq" id="WP_032905471.1">
    <property type="nucleotide sequence ID" value="NZ_CABHXO010000137.1"/>
</dbReference>
<protein>
    <recommendedName>
        <fullName evidence="3">E3 ubiquitin-protein ligase sspH2</fullName>
    </recommendedName>
</protein>
<evidence type="ECO:0000313" key="2">
    <source>
        <dbReference type="Proteomes" id="UP000424966"/>
    </source>
</evidence>
<dbReference type="GeneID" id="58048813"/>
<sequence length="181" mass="20591">MGIRVGNHLFSTEISHSVIANIAQNTTSPLMSLWERIKDFFCCTHQAEALDCLYQLYHPLNNTDGMNPEEIRSNIAKTFNQLKQFAAPGYKDRFSQPKGSNNQEQHFAITGENSEFILNISINISTNRYSIAAHNCTKASLFLQPTPAQATERLWDSGFDNITLFSYPQPRFKPLFLSLNR</sequence>
<dbReference type="EMBL" id="CP046294">
    <property type="protein sequence ID" value="QGR72633.1"/>
    <property type="molecule type" value="Genomic_DNA"/>
</dbReference>
<dbReference type="InterPro" id="IPR010637">
    <property type="entry name" value="Sif"/>
</dbReference>
<organism evidence="1 2">
    <name type="scientific">Yersinia intermedia</name>
    <dbReference type="NCBI Taxonomy" id="631"/>
    <lineage>
        <taxon>Bacteria</taxon>
        <taxon>Pseudomonadati</taxon>
        <taxon>Pseudomonadota</taxon>
        <taxon>Gammaproteobacteria</taxon>
        <taxon>Enterobacterales</taxon>
        <taxon>Yersiniaceae</taxon>
        <taxon>Yersinia</taxon>
    </lineage>
</organism>
<dbReference type="Gene3D" id="3.30.2440.10">
    <property type="entry name" value="Secreted effector protein SifA"/>
    <property type="match status" value="1"/>
</dbReference>
<accession>A0ABX6FDL7</accession>
<name>A0ABX6FDL7_YERIN</name>
<dbReference type="Proteomes" id="UP000424966">
    <property type="component" value="Chromosome"/>
</dbReference>
<evidence type="ECO:0008006" key="3">
    <source>
        <dbReference type="Google" id="ProtNLM"/>
    </source>
</evidence>